<dbReference type="Gene3D" id="2.60.40.640">
    <property type="match status" value="2"/>
</dbReference>
<evidence type="ECO:0000313" key="3">
    <source>
        <dbReference type="Proteomes" id="UP001479436"/>
    </source>
</evidence>
<dbReference type="InterPro" id="IPR014752">
    <property type="entry name" value="Arrestin-like_C"/>
</dbReference>
<dbReference type="InterPro" id="IPR011022">
    <property type="entry name" value="Arrestin_C-like"/>
</dbReference>
<dbReference type="InterPro" id="IPR050357">
    <property type="entry name" value="Arrestin_domain-protein"/>
</dbReference>
<dbReference type="PANTHER" id="PTHR11188:SF17">
    <property type="entry name" value="FI21816P1"/>
    <property type="match status" value="1"/>
</dbReference>
<gene>
    <name evidence="2" type="ORF">K7432_011638</name>
</gene>
<dbReference type="PANTHER" id="PTHR11188">
    <property type="entry name" value="ARRESTIN DOMAIN CONTAINING PROTEIN"/>
    <property type="match status" value="1"/>
</dbReference>
<keyword evidence="3" id="KW-1185">Reference proteome</keyword>
<dbReference type="EMBL" id="JASJQH010007798">
    <property type="protein sequence ID" value="KAK9701640.1"/>
    <property type="molecule type" value="Genomic_DNA"/>
</dbReference>
<dbReference type="Pfam" id="PF02752">
    <property type="entry name" value="Arrestin_C"/>
    <property type="match status" value="1"/>
</dbReference>
<evidence type="ECO:0000259" key="1">
    <source>
        <dbReference type="Pfam" id="PF02752"/>
    </source>
</evidence>
<evidence type="ECO:0000313" key="2">
    <source>
        <dbReference type="EMBL" id="KAK9701640.1"/>
    </source>
</evidence>
<feature type="domain" description="Arrestin C-terminal-like" evidence="1">
    <location>
        <begin position="156"/>
        <end position="288"/>
    </location>
</feature>
<sequence length="347" mass="39436">MSPKLQIQLEKDTFLKHVLDEDNTFFILKGKLLFTPSSPMKVNQILLRFRGKLINNRGFQSTRKTFFEHQWDFFQDLKSSTVFEAKTYTYDFELAMPADLPVSMDADYAKIEYSIKGMVETPLFSSNLRADKIVHIEQATSPLDSMVYNTLAQGNWNDIIDFEVSIPSHQYTPGSDIPISFKHVSKNDNCKIIDVRAGLCEITTYQNIGSQRNTEAEKVKKWLRTLNTSVNGSADSSSIYLKVPASTKNIHYDADTPYVGVIHRLTTRIEFEMNGEFQTILNVLPIRITRKIDSCETLEAPEFEQLPSYNLVQFDCPPIYLNGSVSDADLVLPPVYFTQPNTIALGA</sequence>
<organism evidence="2 3">
    <name type="scientific">Basidiobolus ranarum</name>
    <dbReference type="NCBI Taxonomy" id="34480"/>
    <lineage>
        <taxon>Eukaryota</taxon>
        <taxon>Fungi</taxon>
        <taxon>Fungi incertae sedis</taxon>
        <taxon>Zoopagomycota</taxon>
        <taxon>Entomophthoromycotina</taxon>
        <taxon>Basidiobolomycetes</taxon>
        <taxon>Basidiobolales</taxon>
        <taxon>Basidiobolaceae</taxon>
        <taxon>Basidiobolus</taxon>
    </lineage>
</organism>
<protein>
    <recommendedName>
        <fullName evidence="1">Arrestin C-terminal-like domain-containing protein</fullName>
    </recommendedName>
</protein>
<reference evidence="2 3" key="1">
    <citation type="submission" date="2023-04" db="EMBL/GenBank/DDBJ databases">
        <title>Genome of Basidiobolus ranarum AG-B5.</title>
        <authorList>
            <person name="Stajich J.E."/>
            <person name="Carter-House D."/>
            <person name="Gryganskyi A."/>
        </authorList>
    </citation>
    <scope>NUCLEOTIDE SEQUENCE [LARGE SCALE GENOMIC DNA]</scope>
    <source>
        <strain evidence="2 3">AG-B5</strain>
    </source>
</reference>
<comment type="caution">
    <text evidence="2">The sequence shown here is derived from an EMBL/GenBank/DDBJ whole genome shotgun (WGS) entry which is preliminary data.</text>
</comment>
<proteinExistence type="predicted"/>
<name>A0ABR2VTM3_9FUNG</name>
<accession>A0ABR2VTM3</accession>
<dbReference type="Proteomes" id="UP001479436">
    <property type="component" value="Unassembled WGS sequence"/>
</dbReference>